<dbReference type="SUPFAM" id="SSF55486">
    <property type="entry name" value="Metalloproteases ('zincins'), catalytic domain"/>
    <property type="match status" value="2"/>
</dbReference>
<accession>A0ABV3XYV8</accession>
<feature type="signal peptide" evidence="2">
    <location>
        <begin position="1"/>
        <end position="26"/>
    </location>
</feature>
<keyword evidence="1" id="KW-0812">Transmembrane</keyword>
<evidence type="ECO:0000313" key="3">
    <source>
        <dbReference type="EMBL" id="MEX5730249.1"/>
    </source>
</evidence>
<evidence type="ECO:0000256" key="1">
    <source>
        <dbReference type="SAM" id="Phobius"/>
    </source>
</evidence>
<feature type="chain" id="PRO_5046869192" description="Peptidase" evidence="2">
    <location>
        <begin position="27"/>
        <end position="311"/>
    </location>
</feature>
<evidence type="ECO:0008006" key="5">
    <source>
        <dbReference type="Google" id="ProtNLM"/>
    </source>
</evidence>
<proteinExistence type="predicted"/>
<evidence type="ECO:0000256" key="2">
    <source>
        <dbReference type="SAM" id="SignalP"/>
    </source>
</evidence>
<reference evidence="3 4" key="1">
    <citation type="submission" date="2024-06" db="EMBL/GenBank/DDBJ databases">
        <title>Genome of Rhodovulum iodosum, a marine photoferrotroph.</title>
        <authorList>
            <person name="Bianchini G."/>
            <person name="Nikeleit V."/>
            <person name="Kappler A."/>
            <person name="Bryce C."/>
            <person name="Sanchez-Baracaldo P."/>
        </authorList>
    </citation>
    <scope>NUCLEOTIDE SEQUENCE [LARGE SCALE GENOMIC DNA]</scope>
    <source>
        <strain evidence="3 4">UT/N1</strain>
    </source>
</reference>
<name>A0ABV3XYV8_9RHOB</name>
<comment type="caution">
    <text evidence="3">The sequence shown here is derived from an EMBL/GenBank/DDBJ whole genome shotgun (WGS) entry which is preliminary data.</text>
</comment>
<sequence length="311" mass="31861">MKTHIAKGLCAGAVLSAAMISGSAWATTTVSLSESIPVDAEMASTATNPFNIVVNFTGGLSATQQTVFSSAENFWESIITGNRYDLALPDLVISAAGVAIDGVGGILGQAGPQTLVRTNGAPQDYAYADTGIMQFDSADLGALEAAGTLFDVIVHEMAHVIGFGTLWDAPSLSPALAGTQSVYTDESGQYTGSYALDTYKAEFSPAASFVPVDIVSGPGTRNAHWDETLFGDGSGLDLMTGFIGGPTLLADSPLVATTLSDTTIASFADIGYTTIVTDPMAPVPVPPALALGLSAFAALGAVSRRRRRAPA</sequence>
<dbReference type="RefSeq" id="WP_125403223.1">
    <property type="nucleotide sequence ID" value="NZ_JBEHHI010000005.1"/>
</dbReference>
<dbReference type="Proteomes" id="UP001560019">
    <property type="component" value="Unassembled WGS sequence"/>
</dbReference>
<dbReference type="EMBL" id="JBEHHI010000005">
    <property type="protein sequence ID" value="MEX5730249.1"/>
    <property type="molecule type" value="Genomic_DNA"/>
</dbReference>
<gene>
    <name evidence="3" type="ORF">Ga0609869_003602</name>
</gene>
<keyword evidence="4" id="KW-1185">Reference proteome</keyword>
<organism evidence="3 4">
    <name type="scientific">Rhodovulum iodosum</name>
    <dbReference type="NCBI Taxonomy" id="68291"/>
    <lineage>
        <taxon>Bacteria</taxon>
        <taxon>Pseudomonadati</taxon>
        <taxon>Pseudomonadota</taxon>
        <taxon>Alphaproteobacteria</taxon>
        <taxon>Rhodobacterales</taxon>
        <taxon>Paracoccaceae</taxon>
        <taxon>Rhodovulum</taxon>
    </lineage>
</organism>
<feature type="transmembrane region" description="Helical" evidence="1">
    <location>
        <begin position="283"/>
        <end position="302"/>
    </location>
</feature>
<keyword evidence="2" id="KW-0732">Signal</keyword>
<keyword evidence="1" id="KW-0472">Membrane</keyword>
<evidence type="ECO:0000313" key="4">
    <source>
        <dbReference type="Proteomes" id="UP001560019"/>
    </source>
</evidence>
<protein>
    <recommendedName>
        <fullName evidence="5">Peptidase</fullName>
    </recommendedName>
</protein>
<keyword evidence="1" id="KW-1133">Transmembrane helix</keyword>